<comment type="caution">
    <text evidence="3">The sequence shown here is derived from an EMBL/GenBank/DDBJ whole genome shotgun (WGS) entry which is preliminary data.</text>
</comment>
<dbReference type="Gene3D" id="3.40.50.1820">
    <property type="entry name" value="alpha/beta hydrolase"/>
    <property type="match status" value="1"/>
</dbReference>
<gene>
    <name evidence="3" type="ORF">BSTOLATCC_MIC42234</name>
</gene>
<feature type="compositionally biased region" description="Polar residues" evidence="1">
    <location>
        <begin position="353"/>
        <end position="363"/>
    </location>
</feature>
<evidence type="ECO:0000259" key="2">
    <source>
        <dbReference type="Pfam" id="PF12146"/>
    </source>
</evidence>
<dbReference type="Pfam" id="PF12146">
    <property type="entry name" value="Hydrolase_4"/>
    <property type="match status" value="1"/>
</dbReference>
<feature type="compositionally biased region" description="Basic and acidic residues" evidence="1">
    <location>
        <begin position="364"/>
        <end position="374"/>
    </location>
</feature>
<name>A0AAU9JN09_9CILI</name>
<feature type="region of interest" description="Disordered" evidence="1">
    <location>
        <begin position="348"/>
        <end position="374"/>
    </location>
</feature>
<organism evidence="3 4">
    <name type="scientific">Blepharisma stoltei</name>
    <dbReference type="NCBI Taxonomy" id="1481888"/>
    <lineage>
        <taxon>Eukaryota</taxon>
        <taxon>Sar</taxon>
        <taxon>Alveolata</taxon>
        <taxon>Ciliophora</taxon>
        <taxon>Postciliodesmatophora</taxon>
        <taxon>Heterotrichea</taxon>
        <taxon>Heterotrichida</taxon>
        <taxon>Blepharismidae</taxon>
        <taxon>Blepharisma</taxon>
    </lineage>
</organism>
<protein>
    <recommendedName>
        <fullName evidence="2">Serine aminopeptidase S33 domain-containing protein</fullName>
    </recommendedName>
</protein>
<evidence type="ECO:0000313" key="3">
    <source>
        <dbReference type="EMBL" id="CAG9326975.1"/>
    </source>
</evidence>
<dbReference type="Proteomes" id="UP001162131">
    <property type="component" value="Unassembled WGS sequence"/>
</dbReference>
<evidence type="ECO:0000313" key="4">
    <source>
        <dbReference type="Proteomes" id="UP001162131"/>
    </source>
</evidence>
<dbReference type="SUPFAM" id="SSF53474">
    <property type="entry name" value="alpha/beta-Hydrolases"/>
    <property type="match status" value="1"/>
</dbReference>
<proteinExistence type="predicted"/>
<evidence type="ECO:0000256" key="1">
    <source>
        <dbReference type="SAM" id="MobiDB-lite"/>
    </source>
</evidence>
<sequence>MFSSINKGYEMLWKSFIRPERENYSIYDLGDRIFTLVDDRTYQRTDFSIVSSNGCRIQCSHFEPLEASRPEEIMPCVIYLHGNCGSRIEGLDTVPMLLPYNMTVVCFDWAGCGLSEGEYVTLGWYERYDLEILANYLIKNRRVSSIGLWGRSMGAVAAIYYASQNFPIAGLVLDSPFSSLRKLATEIGEKAAGVPNFLIKFALNRIKSTIKEKVNFDIDELNPIERVLTCKSPSIFVAGKDDDFVPVHHTKSLYKKYAGAKQLYLVDGNHNTPRPLSFIDKVARFFCSNLHCKNSSNGRIMASILSFIKDQEEGSGKEEITVPNTITITRKAMEEYDEEWIQIQKEYKRAHSAPTTKSTQESDTLSHEKFKDAI</sequence>
<dbReference type="AlphaFoldDB" id="A0AAU9JN09"/>
<dbReference type="InterPro" id="IPR022742">
    <property type="entry name" value="Hydrolase_4"/>
</dbReference>
<dbReference type="InterPro" id="IPR029058">
    <property type="entry name" value="AB_hydrolase_fold"/>
</dbReference>
<dbReference type="PANTHER" id="PTHR43358:SF4">
    <property type="entry name" value="ALPHA_BETA HYDROLASE FOLD-1 DOMAIN-CONTAINING PROTEIN"/>
    <property type="match status" value="1"/>
</dbReference>
<accession>A0AAU9JN09</accession>
<dbReference type="EMBL" id="CAJZBQ010000041">
    <property type="protein sequence ID" value="CAG9326975.1"/>
    <property type="molecule type" value="Genomic_DNA"/>
</dbReference>
<feature type="domain" description="Serine aminopeptidase S33" evidence="2">
    <location>
        <begin position="77"/>
        <end position="195"/>
    </location>
</feature>
<reference evidence="3" key="1">
    <citation type="submission" date="2021-09" db="EMBL/GenBank/DDBJ databases">
        <authorList>
            <consortium name="AG Swart"/>
            <person name="Singh M."/>
            <person name="Singh A."/>
            <person name="Seah K."/>
            <person name="Emmerich C."/>
        </authorList>
    </citation>
    <scope>NUCLEOTIDE SEQUENCE</scope>
    <source>
        <strain evidence="3">ATCC30299</strain>
    </source>
</reference>
<keyword evidence="4" id="KW-1185">Reference proteome</keyword>
<dbReference type="PANTHER" id="PTHR43358">
    <property type="entry name" value="ALPHA/BETA-HYDROLASE"/>
    <property type="match status" value="1"/>
</dbReference>
<dbReference type="InterPro" id="IPR052920">
    <property type="entry name" value="DNA-binding_regulatory"/>
</dbReference>